<evidence type="ECO:0000313" key="6">
    <source>
        <dbReference type="Proteomes" id="UP000094527"/>
    </source>
</evidence>
<feature type="compositionally biased region" description="Polar residues" evidence="2">
    <location>
        <begin position="145"/>
        <end position="156"/>
    </location>
</feature>
<sequence length="239" mass="27452">MIYSSTRIILLLGVFASVCSKFRFVPDPDTCARRKIHDSFTDSRGVTHNYFFSWEDDRTNNLQVTWSEARNICRRHCMDLVSPETPRENSWLKRRIAKGYISRDGIWTSGRKCNFDSQCNSADFYPLLVNGWFWSAVAEKIKPTDNSLNGDWSDTGATGRPQPDNYEASKGEDEGCLAILNNFYNDGIKWHDAACHHKKYFVCEDSDDLLESVGANSSRNNRKKNPVNREVGTMEQLKR</sequence>
<dbReference type="InterPro" id="IPR001304">
    <property type="entry name" value="C-type_lectin-like"/>
</dbReference>
<dbReference type="OrthoDB" id="8950604at2759"/>
<feature type="region of interest" description="Disordered" evidence="2">
    <location>
        <begin position="213"/>
        <end position="239"/>
    </location>
</feature>
<evidence type="ECO:0000259" key="4">
    <source>
        <dbReference type="PROSITE" id="PS50041"/>
    </source>
</evidence>
<dbReference type="Pfam" id="PF00059">
    <property type="entry name" value="Lectin_C"/>
    <property type="match status" value="1"/>
</dbReference>
<proteinExistence type="predicted"/>
<evidence type="ECO:0000313" key="5">
    <source>
        <dbReference type="EMBL" id="ODM90101.1"/>
    </source>
</evidence>
<dbReference type="InterPro" id="IPR016187">
    <property type="entry name" value="CTDL_fold"/>
</dbReference>
<feature type="region of interest" description="Disordered" evidence="2">
    <location>
        <begin position="145"/>
        <end position="169"/>
    </location>
</feature>
<feature type="signal peptide" evidence="3">
    <location>
        <begin position="1"/>
        <end position="21"/>
    </location>
</feature>
<protein>
    <submittedName>
        <fullName evidence="5">L-selectin</fullName>
    </submittedName>
</protein>
<keyword evidence="6" id="KW-1185">Reference proteome</keyword>
<dbReference type="Proteomes" id="UP000094527">
    <property type="component" value="Unassembled WGS sequence"/>
</dbReference>
<keyword evidence="1" id="KW-1015">Disulfide bond</keyword>
<feature type="domain" description="C-type lectin" evidence="4">
    <location>
        <begin position="50"/>
        <end position="204"/>
    </location>
</feature>
<dbReference type="EMBL" id="LJIJ01002172">
    <property type="protein sequence ID" value="ODM90101.1"/>
    <property type="molecule type" value="Genomic_DNA"/>
</dbReference>
<dbReference type="PANTHER" id="PTHR21407:SF3">
    <property type="entry name" value="LD12305P"/>
    <property type="match status" value="1"/>
</dbReference>
<keyword evidence="3" id="KW-0732">Signal</keyword>
<gene>
    <name evidence="5" type="ORF">Ocin01_16581</name>
</gene>
<evidence type="ECO:0000256" key="2">
    <source>
        <dbReference type="SAM" id="MobiDB-lite"/>
    </source>
</evidence>
<feature type="chain" id="PRO_5008903727" evidence="3">
    <location>
        <begin position="22"/>
        <end position="239"/>
    </location>
</feature>
<reference evidence="5 6" key="1">
    <citation type="journal article" date="2016" name="Genome Biol. Evol.">
        <title>Gene Family Evolution Reflects Adaptation to Soil Environmental Stressors in the Genome of the Collembolan Orchesella cincta.</title>
        <authorList>
            <person name="Faddeeva-Vakhrusheva A."/>
            <person name="Derks M.F."/>
            <person name="Anvar S.Y."/>
            <person name="Agamennone V."/>
            <person name="Suring W."/>
            <person name="Smit S."/>
            <person name="van Straalen N.M."/>
            <person name="Roelofs D."/>
        </authorList>
    </citation>
    <scope>NUCLEOTIDE SEQUENCE [LARGE SCALE GENOMIC DNA]</scope>
    <source>
        <tissue evidence="5">Mixed pool</tissue>
    </source>
</reference>
<dbReference type="InterPro" id="IPR016186">
    <property type="entry name" value="C-type_lectin-like/link_sf"/>
</dbReference>
<keyword evidence="5" id="KW-0430">Lectin</keyword>
<dbReference type="CDD" id="cd00037">
    <property type="entry name" value="CLECT"/>
    <property type="match status" value="1"/>
</dbReference>
<name>A0A1D2MAZ4_ORCCI</name>
<dbReference type="SUPFAM" id="SSF56436">
    <property type="entry name" value="C-type lectin-like"/>
    <property type="match status" value="1"/>
</dbReference>
<evidence type="ECO:0000256" key="1">
    <source>
        <dbReference type="ARBA" id="ARBA00023157"/>
    </source>
</evidence>
<dbReference type="SMART" id="SM00034">
    <property type="entry name" value="CLECT"/>
    <property type="match status" value="1"/>
</dbReference>
<dbReference type="STRING" id="48709.A0A1D2MAZ4"/>
<evidence type="ECO:0000256" key="3">
    <source>
        <dbReference type="SAM" id="SignalP"/>
    </source>
</evidence>
<accession>A0A1D2MAZ4</accession>
<dbReference type="AlphaFoldDB" id="A0A1D2MAZ4"/>
<dbReference type="GO" id="GO:0030246">
    <property type="term" value="F:carbohydrate binding"/>
    <property type="evidence" value="ECO:0007669"/>
    <property type="project" value="UniProtKB-KW"/>
</dbReference>
<dbReference type="InterPro" id="IPR018378">
    <property type="entry name" value="C-type_lectin_CS"/>
</dbReference>
<organism evidence="5 6">
    <name type="scientific">Orchesella cincta</name>
    <name type="common">Springtail</name>
    <name type="synonym">Podura cincta</name>
    <dbReference type="NCBI Taxonomy" id="48709"/>
    <lineage>
        <taxon>Eukaryota</taxon>
        <taxon>Metazoa</taxon>
        <taxon>Ecdysozoa</taxon>
        <taxon>Arthropoda</taxon>
        <taxon>Hexapoda</taxon>
        <taxon>Collembola</taxon>
        <taxon>Entomobryomorpha</taxon>
        <taxon>Entomobryoidea</taxon>
        <taxon>Orchesellidae</taxon>
        <taxon>Orchesellinae</taxon>
        <taxon>Orchesella</taxon>
    </lineage>
</organism>
<comment type="caution">
    <text evidence="5">The sequence shown here is derived from an EMBL/GenBank/DDBJ whole genome shotgun (WGS) entry which is preliminary data.</text>
</comment>
<dbReference type="PROSITE" id="PS50041">
    <property type="entry name" value="C_TYPE_LECTIN_2"/>
    <property type="match status" value="1"/>
</dbReference>
<dbReference type="PANTHER" id="PTHR21407">
    <property type="entry name" value="RE43931P-RELATED"/>
    <property type="match status" value="1"/>
</dbReference>
<dbReference type="PROSITE" id="PS00615">
    <property type="entry name" value="C_TYPE_LECTIN_1"/>
    <property type="match status" value="1"/>
</dbReference>
<dbReference type="Gene3D" id="3.10.100.10">
    <property type="entry name" value="Mannose-Binding Protein A, subunit A"/>
    <property type="match status" value="1"/>
</dbReference>